<dbReference type="InterPro" id="IPR003593">
    <property type="entry name" value="AAA+_ATPase"/>
</dbReference>
<dbReference type="GO" id="GO:0016887">
    <property type="term" value="F:ATP hydrolysis activity"/>
    <property type="evidence" value="ECO:0007669"/>
    <property type="project" value="InterPro"/>
</dbReference>
<dbReference type="CDD" id="cd03224">
    <property type="entry name" value="ABC_TM1139_LivF_branched"/>
    <property type="match status" value="1"/>
</dbReference>
<dbReference type="GO" id="GO:0015807">
    <property type="term" value="P:L-amino acid transport"/>
    <property type="evidence" value="ECO:0007669"/>
    <property type="project" value="TreeGrafter"/>
</dbReference>
<evidence type="ECO:0000313" key="8">
    <source>
        <dbReference type="Proteomes" id="UP000051236"/>
    </source>
</evidence>
<keyword evidence="3" id="KW-0547">Nucleotide-binding</keyword>
<dbReference type="GO" id="GO:0015658">
    <property type="term" value="F:branched-chain amino acid transmembrane transporter activity"/>
    <property type="evidence" value="ECO:0007669"/>
    <property type="project" value="TreeGrafter"/>
</dbReference>
<sequence length="228" mass="25046">MLTLQNLAATYGEGRVVDHIRLQANVGEVTCLVGRNGAGKSTTLKAIMGLIQTSADTLSLDGQDLLSLPTYDRARFGIGYVPQGRDIFQNMSVQDNLRIGLEANRQTQHVPDYIFDLFPILKDFLNRPGGDLSGGQQQQLAIARALVTDPKILILDEPTEGIQPSVIQEIGDVITKLKDKMAILIVEQYLEFVLKIADQCYLLEKGQILMSGPTATIDQTQLKHTLAL</sequence>
<dbReference type="RefSeq" id="WP_035450654.1">
    <property type="nucleotide sequence ID" value="NZ_AZGA01000088.1"/>
</dbReference>
<dbReference type="InterPro" id="IPR052156">
    <property type="entry name" value="BCAA_Transport_ATP-bd_LivF"/>
</dbReference>
<dbReference type="Proteomes" id="UP000051236">
    <property type="component" value="Unassembled WGS sequence"/>
</dbReference>
<dbReference type="STRING" id="1423734.FC83_GL001719"/>
<dbReference type="AlphaFoldDB" id="X0PCQ8"/>
<keyword evidence="4" id="KW-0067">ATP-binding</keyword>
<accession>X0PCQ8</accession>
<dbReference type="EMBL" id="AZGA01000088">
    <property type="protein sequence ID" value="KRM30583.1"/>
    <property type="molecule type" value="Genomic_DNA"/>
</dbReference>
<evidence type="ECO:0000313" key="7">
    <source>
        <dbReference type="EMBL" id="KRM30583.1"/>
    </source>
</evidence>
<keyword evidence="2" id="KW-0813">Transport</keyword>
<dbReference type="SMART" id="SM00382">
    <property type="entry name" value="AAA"/>
    <property type="match status" value="1"/>
</dbReference>
<feature type="domain" description="ABC transporter" evidence="6">
    <location>
        <begin position="2"/>
        <end position="228"/>
    </location>
</feature>
<comment type="caution">
    <text evidence="7">The sequence shown here is derived from an EMBL/GenBank/DDBJ whole genome shotgun (WGS) entry which is preliminary data.</text>
</comment>
<dbReference type="InterPro" id="IPR003439">
    <property type="entry name" value="ABC_transporter-like_ATP-bd"/>
</dbReference>
<evidence type="ECO:0000256" key="4">
    <source>
        <dbReference type="ARBA" id="ARBA00022840"/>
    </source>
</evidence>
<evidence type="ECO:0000256" key="5">
    <source>
        <dbReference type="ARBA" id="ARBA00022970"/>
    </source>
</evidence>
<keyword evidence="8" id="KW-1185">Reference proteome</keyword>
<dbReference type="PROSITE" id="PS50893">
    <property type="entry name" value="ABC_TRANSPORTER_2"/>
    <property type="match status" value="1"/>
</dbReference>
<dbReference type="SUPFAM" id="SSF52540">
    <property type="entry name" value="P-loop containing nucleoside triphosphate hydrolases"/>
    <property type="match status" value="1"/>
</dbReference>
<dbReference type="PATRIC" id="fig|1423734.3.peg.1738"/>
<keyword evidence="5" id="KW-0029">Amino-acid transport</keyword>
<dbReference type="InterPro" id="IPR017780">
    <property type="entry name" value="ABC_transptr_urea_ATP-bd_UrtE"/>
</dbReference>
<dbReference type="PANTHER" id="PTHR43820">
    <property type="entry name" value="HIGH-AFFINITY BRANCHED-CHAIN AMINO ACID TRANSPORT ATP-BINDING PROTEIN LIVF"/>
    <property type="match status" value="1"/>
</dbReference>
<dbReference type="InterPro" id="IPR027417">
    <property type="entry name" value="P-loop_NTPase"/>
</dbReference>
<dbReference type="GO" id="GO:0005524">
    <property type="term" value="F:ATP binding"/>
    <property type="evidence" value="ECO:0007669"/>
    <property type="project" value="UniProtKB-KW"/>
</dbReference>
<dbReference type="eggNOG" id="COG0410">
    <property type="taxonomic scope" value="Bacteria"/>
</dbReference>
<dbReference type="Pfam" id="PF00005">
    <property type="entry name" value="ABC_tran"/>
    <property type="match status" value="1"/>
</dbReference>
<comment type="similarity">
    <text evidence="1">Belongs to the ABC transporter superfamily.</text>
</comment>
<protein>
    <recommendedName>
        <fullName evidence="6">ABC transporter domain-containing protein</fullName>
    </recommendedName>
</protein>
<dbReference type="OrthoDB" id="9804819at2"/>
<dbReference type="Gene3D" id="3.40.50.300">
    <property type="entry name" value="P-loop containing nucleotide triphosphate hydrolases"/>
    <property type="match status" value="1"/>
</dbReference>
<evidence type="ECO:0000256" key="2">
    <source>
        <dbReference type="ARBA" id="ARBA00022448"/>
    </source>
</evidence>
<proteinExistence type="inferred from homology"/>
<name>X0PCQ8_9LACO</name>
<organism evidence="7 8">
    <name type="scientific">Agrilactobacillus composti DSM 18527 = JCM 14202</name>
    <dbReference type="NCBI Taxonomy" id="1423734"/>
    <lineage>
        <taxon>Bacteria</taxon>
        <taxon>Bacillati</taxon>
        <taxon>Bacillota</taxon>
        <taxon>Bacilli</taxon>
        <taxon>Lactobacillales</taxon>
        <taxon>Lactobacillaceae</taxon>
        <taxon>Agrilactobacillus</taxon>
    </lineage>
</organism>
<dbReference type="PANTHER" id="PTHR43820:SF5">
    <property type="entry name" value="HIGH-AFFINITY BRANCHED-CHAIN AMINO ACID TRANSPORT ATP-BINDING PROTEIN"/>
    <property type="match status" value="1"/>
</dbReference>
<evidence type="ECO:0000256" key="3">
    <source>
        <dbReference type="ARBA" id="ARBA00022741"/>
    </source>
</evidence>
<evidence type="ECO:0000256" key="1">
    <source>
        <dbReference type="ARBA" id="ARBA00005417"/>
    </source>
</evidence>
<gene>
    <name evidence="7" type="ORF">FC83_GL001719</name>
</gene>
<reference evidence="7 8" key="1">
    <citation type="journal article" date="2015" name="Genome Announc.">
        <title>Expanding the biotechnology potential of lactobacilli through comparative genomics of 213 strains and associated genera.</title>
        <authorList>
            <person name="Sun Z."/>
            <person name="Harris H.M."/>
            <person name="McCann A."/>
            <person name="Guo C."/>
            <person name="Argimon S."/>
            <person name="Zhang W."/>
            <person name="Yang X."/>
            <person name="Jeffery I.B."/>
            <person name="Cooney J.C."/>
            <person name="Kagawa T.F."/>
            <person name="Liu W."/>
            <person name="Song Y."/>
            <person name="Salvetti E."/>
            <person name="Wrobel A."/>
            <person name="Rasinkangas P."/>
            <person name="Parkhill J."/>
            <person name="Rea M.C."/>
            <person name="O'Sullivan O."/>
            <person name="Ritari J."/>
            <person name="Douillard F.P."/>
            <person name="Paul Ross R."/>
            <person name="Yang R."/>
            <person name="Briner A.E."/>
            <person name="Felis G.E."/>
            <person name="de Vos W.M."/>
            <person name="Barrangou R."/>
            <person name="Klaenhammer T.R."/>
            <person name="Caufield P.W."/>
            <person name="Cui Y."/>
            <person name="Zhang H."/>
            <person name="O'Toole P.W."/>
        </authorList>
    </citation>
    <scope>NUCLEOTIDE SEQUENCE [LARGE SCALE GENOMIC DNA]</scope>
    <source>
        <strain evidence="7 8">DSM 18527</strain>
    </source>
</reference>
<dbReference type="NCBIfam" id="TIGR03410">
    <property type="entry name" value="urea_trans_UrtE"/>
    <property type="match status" value="1"/>
</dbReference>
<evidence type="ECO:0000259" key="6">
    <source>
        <dbReference type="PROSITE" id="PS50893"/>
    </source>
</evidence>